<comment type="caution">
    <text evidence="4">The sequence shown here is derived from an EMBL/GenBank/DDBJ whole genome shotgun (WGS) entry which is preliminary data.</text>
</comment>
<comment type="similarity">
    <text evidence="1">Belongs to the ATP-dependent AMP-binding enzyme family.</text>
</comment>
<sequence>AELLKLPGVADAAVFGIPDEEFGESVMAVVQPAPGAQLSADGLRAALRRTLTGYKVPRRIDFADSLPREDSGKIFKRKLREPFWAGRDRRI</sequence>
<dbReference type="PANTHER" id="PTHR43201:SF5">
    <property type="entry name" value="MEDIUM-CHAIN ACYL-COA LIGASE ACSF2, MITOCHONDRIAL"/>
    <property type="match status" value="1"/>
</dbReference>
<accession>A0ABV7LH54</accession>
<feature type="domain" description="AMP-binding enzyme C-terminal" evidence="3">
    <location>
        <begin position="3"/>
        <end position="73"/>
    </location>
</feature>
<dbReference type="InterPro" id="IPR045851">
    <property type="entry name" value="AMP-bd_C_sf"/>
</dbReference>
<reference evidence="5" key="1">
    <citation type="journal article" date="2019" name="Int. J. Syst. Evol. Microbiol.">
        <title>The Global Catalogue of Microorganisms (GCM) 10K type strain sequencing project: providing services to taxonomists for standard genome sequencing and annotation.</title>
        <authorList>
            <consortium name="The Broad Institute Genomics Platform"/>
            <consortium name="The Broad Institute Genome Sequencing Center for Infectious Disease"/>
            <person name="Wu L."/>
            <person name="Ma J."/>
        </authorList>
    </citation>
    <scope>NUCLEOTIDE SEQUENCE [LARGE SCALE GENOMIC DNA]</scope>
    <source>
        <strain evidence="5">CCM 7941</strain>
    </source>
</reference>
<name>A0ABV7LH54_9HYPH</name>
<gene>
    <name evidence="4" type="ORF">ACFOEX_11370</name>
</gene>
<keyword evidence="2 4" id="KW-0436">Ligase</keyword>
<evidence type="ECO:0000259" key="3">
    <source>
        <dbReference type="Pfam" id="PF13193"/>
    </source>
</evidence>
<dbReference type="InterPro" id="IPR025110">
    <property type="entry name" value="AMP-bd_C"/>
</dbReference>
<dbReference type="EMBL" id="JBHRUV010000064">
    <property type="protein sequence ID" value="MFC3266944.1"/>
    <property type="molecule type" value="Genomic_DNA"/>
</dbReference>
<dbReference type="Gene3D" id="3.30.300.30">
    <property type="match status" value="1"/>
</dbReference>
<dbReference type="PANTHER" id="PTHR43201">
    <property type="entry name" value="ACYL-COA SYNTHETASE"/>
    <property type="match status" value="1"/>
</dbReference>
<evidence type="ECO:0000313" key="5">
    <source>
        <dbReference type="Proteomes" id="UP001595536"/>
    </source>
</evidence>
<dbReference type="Pfam" id="PF13193">
    <property type="entry name" value="AMP-binding_C"/>
    <property type="match status" value="1"/>
</dbReference>
<protein>
    <submittedName>
        <fullName evidence="4">Long-chain fatty acid--CoA ligase</fullName>
    </submittedName>
</protein>
<evidence type="ECO:0000256" key="1">
    <source>
        <dbReference type="ARBA" id="ARBA00006432"/>
    </source>
</evidence>
<organism evidence="4 5">
    <name type="scientific">Camelimonas abortus</name>
    <dbReference type="NCBI Taxonomy" id="1017184"/>
    <lineage>
        <taxon>Bacteria</taxon>
        <taxon>Pseudomonadati</taxon>
        <taxon>Pseudomonadota</taxon>
        <taxon>Alphaproteobacteria</taxon>
        <taxon>Hyphomicrobiales</taxon>
        <taxon>Chelatococcaceae</taxon>
        <taxon>Camelimonas</taxon>
    </lineage>
</organism>
<evidence type="ECO:0000313" key="4">
    <source>
        <dbReference type="EMBL" id="MFC3266944.1"/>
    </source>
</evidence>
<evidence type="ECO:0000256" key="2">
    <source>
        <dbReference type="ARBA" id="ARBA00022598"/>
    </source>
</evidence>
<dbReference type="SUPFAM" id="SSF56801">
    <property type="entry name" value="Acetyl-CoA synthetase-like"/>
    <property type="match status" value="1"/>
</dbReference>
<dbReference type="Proteomes" id="UP001595536">
    <property type="component" value="Unassembled WGS sequence"/>
</dbReference>
<feature type="non-terminal residue" evidence="4">
    <location>
        <position position="1"/>
    </location>
</feature>
<proteinExistence type="inferred from homology"/>
<keyword evidence="5" id="KW-1185">Reference proteome</keyword>
<dbReference type="GO" id="GO:0016874">
    <property type="term" value="F:ligase activity"/>
    <property type="evidence" value="ECO:0007669"/>
    <property type="project" value="UniProtKB-KW"/>
</dbReference>